<feature type="domain" description="F-box" evidence="1">
    <location>
        <begin position="1"/>
        <end position="46"/>
    </location>
</feature>
<dbReference type="InterPro" id="IPR001810">
    <property type="entry name" value="F-box_dom"/>
</dbReference>
<dbReference type="Gene3D" id="3.80.10.10">
    <property type="entry name" value="Ribonuclease Inhibitor"/>
    <property type="match status" value="1"/>
</dbReference>
<evidence type="ECO:0000259" key="1">
    <source>
        <dbReference type="PROSITE" id="PS50181"/>
    </source>
</evidence>
<proteinExistence type="predicted"/>
<dbReference type="AlphaFoldDB" id="A0A0B7NSI2"/>
<dbReference type="OrthoDB" id="2243238at2759"/>
<dbReference type="SUPFAM" id="SSF52047">
    <property type="entry name" value="RNI-like"/>
    <property type="match status" value="1"/>
</dbReference>
<evidence type="ECO:0000313" key="3">
    <source>
        <dbReference type="Proteomes" id="UP000054107"/>
    </source>
</evidence>
<dbReference type="InterPro" id="IPR036047">
    <property type="entry name" value="F-box-like_dom_sf"/>
</dbReference>
<dbReference type="PROSITE" id="PS50181">
    <property type="entry name" value="FBOX"/>
    <property type="match status" value="1"/>
</dbReference>
<name>A0A0B7NSI2_9FUNG</name>
<dbReference type="Proteomes" id="UP000054107">
    <property type="component" value="Unassembled WGS sequence"/>
</dbReference>
<gene>
    <name evidence="2" type="primary">PARPA_12749.1 scaffold 45468</name>
</gene>
<evidence type="ECO:0000313" key="2">
    <source>
        <dbReference type="EMBL" id="CEP18445.1"/>
    </source>
</evidence>
<protein>
    <recommendedName>
        <fullName evidence="1">F-box domain-containing protein</fullName>
    </recommendedName>
</protein>
<dbReference type="Pfam" id="PF24758">
    <property type="entry name" value="LRR_At5g56370"/>
    <property type="match status" value="1"/>
</dbReference>
<reference evidence="2 3" key="1">
    <citation type="submission" date="2014-09" db="EMBL/GenBank/DDBJ databases">
        <authorList>
            <person name="Ellenberger Sabrina"/>
        </authorList>
    </citation>
    <scope>NUCLEOTIDE SEQUENCE [LARGE SCALE GENOMIC DNA]</scope>
    <source>
        <strain evidence="2 3">CBS 412.66</strain>
    </source>
</reference>
<dbReference type="SUPFAM" id="SSF81383">
    <property type="entry name" value="F-box domain"/>
    <property type="match status" value="1"/>
</dbReference>
<keyword evidence="3" id="KW-1185">Reference proteome</keyword>
<organism evidence="2 3">
    <name type="scientific">Parasitella parasitica</name>
    <dbReference type="NCBI Taxonomy" id="35722"/>
    <lineage>
        <taxon>Eukaryota</taxon>
        <taxon>Fungi</taxon>
        <taxon>Fungi incertae sedis</taxon>
        <taxon>Mucoromycota</taxon>
        <taxon>Mucoromycotina</taxon>
        <taxon>Mucoromycetes</taxon>
        <taxon>Mucorales</taxon>
        <taxon>Mucorineae</taxon>
        <taxon>Mucoraceae</taxon>
        <taxon>Parasitella</taxon>
    </lineage>
</organism>
<dbReference type="InterPro" id="IPR032675">
    <property type="entry name" value="LRR_dom_sf"/>
</dbReference>
<dbReference type="EMBL" id="LN733835">
    <property type="protein sequence ID" value="CEP18445.1"/>
    <property type="molecule type" value="Genomic_DNA"/>
</dbReference>
<sequence length="635" mass="73209">MAQTTNLPTEILIQIVNYLTPQEKQSGLFICQDWYHVFRYSLYHSISIRTICQLELFLQSLIESSANAMPNGYLIKNLFIQRKTVACLEKMTQERLIIPRFLFEQLPDLCPNLEVLDFDPETWKFVCFHSNVSKWTHMRRLPKLSNLGANLPFLRDLGQGLESLSIQSSMIVDISTQGRLVSILSLAPNICSLEIKGDKESTLNLTLSDIETIHQLSLHLIRLEIVGDNIRLVPMEDDQETIKKISGFPTTPQLISLRIDARMTPVTWLRYVSHKYPRLKYLSMDVHYDTSNPMENFQTEKDLFLDLVRKCRHIEVLELSCPVLTHWLNGSLFELLKANRCIQEIKPIPQRCSQIKRDADFSLAINLGRHFLTALEIEQWRMDTKLPLTVQKLSNFTKLRYLGLKCDSYHEEYQLDLLLASCPVLETLSIEWGSLIAPDKKPATNRRRHPLTALRMTFASFSMNVFEYLSASCPYISAISMTKCKQLCIINNVPSQTVVELNLPNHHLDSLVLNGVRLDYSNASMFYHGFSSYIRIASLTTSQRNVWQHHIGYKANDRKFPIIAPLDQNDALNIQSYFDQRESSHTVHSSKQFLKNISAQKVNNMLKANLMFGYIRVCCKSIDEFYLDGNVNCQV</sequence>
<dbReference type="InterPro" id="IPR055411">
    <property type="entry name" value="LRR_FXL15/At3g58940/PEG3-like"/>
</dbReference>
<accession>A0A0B7NSI2</accession>